<dbReference type="AlphaFoldDB" id="A0A9D4E319"/>
<gene>
    <name evidence="1" type="ORF">DPMN_172149</name>
</gene>
<evidence type="ECO:0000313" key="1">
    <source>
        <dbReference type="EMBL" id="KAH3770852.1"/>
    </source>
</evidence>
<sequence>MTGKEALVNGNGSLFIKLKLKSKRITKNPHVRLDLEKWKDPVIAEVFQAHIGGKKP</sequence>
<proteinExistence type="predicted"/>
<evidence type="ECO:0000313" key="2">
    <source>
        <dbReference type="Proteomes" id="UP000828390"/>
    </source>
</evidence>
<reference evidence="1" key="1">
    <citation type="journal article" date="2019" name="bioRxiv">
        <title>The Genome of the Zebra Mussel, Dreissena polymorpha: A Resource for Invasive Species Research.</title>
        <authorList>
            <person name="McCartney M.A."/>
            <person name="Auch B."/>
            <person name="Kono T."/>
            <person name="Mallez S."/>
            <person name="Zhang Y."/>
            <person name="Obille A."/>
            <person name="Becker A."/>
            <person name="Abrahante J.E."/>
            <person name="Garbe J."/>
            <person name="Badalamenti J.P."/>
            <person name="Herman A."/>
            <person name="Mangelson H."/>
            <person name="Liachko I."/>
            <person name="Sullivan S."/>
            <person name="Sone E.D."/>
            <person name="Koren S."/>
            <person name="Silverstein K.A.T."/>
            <person name="Beckman K.B."/>
            <person name="Gohl D.M."/>
        </authorList>
    </citation>
    <scope>NUCLEOTIDE SEQUENCE</scope>
    <source>
        <strain evidence="1">Duluth1</strain>
        <tissue evidence="1">Whole animal</tissue>
    </source>
</reference>
<name>A0A9D4E319_DREPO</name>
<dbReference type="Proteomes" id="UP000828390">
    <property type="component" value="Unassembled WGS sequence"/>
</dbReference>
<protein>
    <submittedName>
        <fullName evidence="1">Uncharacterized protein</fullName>
    </submittedName>
</protein>
<organism evidence="1 2">
    <name type="scientific">Dreissena polymorpha</name>
    <name type="common">Zebra mussel</name>
    <name type="synonym">Mytilus polymorpha</name>
    <dbReference type="NCBI Taxonomy" id="45954"/>
    <lineage>
        <taxon>Eukaryota</taxon>
        <taxon>Metazoa</taxon>
        <taxon>Spiralia</taxon>
        <taxon>Lophotrochozoa</taxon>
        <taxon>Mollusca</taxon>
        <taxon>Bivalvia</taxon>
        <taxon>Autobranchia</taxon>
        <taxon>Heteroconchia</taxon>
        <taxon>Euheterodonta</taxon>
        <taxon>Imparidentia</taxon>
        <taxon>Neoheterodontei</taxon>
        <taxon>Myida</taxon>
        <taxon>Dreissenoidea</taxon>
        <taxon>Dreissenidae</taxon>
        <taxon>Dreissena</taxon>
    </lineage>
</organism>
<comment type="caution">
    <text evidence="1">The sequence shown here is derived from an EMBL/GenBank/DDBJ whole genome shotgun (WGS) entry which is preliminary data.</text>
</comment>
<accession>A0A9D4E319</accession>
<dbReference type="EMBL" id="JAIWYP010000009">
    <property type="protein sequence ID" value="KAH3770852.1"/>
    <property type="molecule type" value="Genomic_DNA"/>
</dbReference>
<keyword evidence="2" id="KW-1185">Reference proteome</keyword>
<reference evidence="1" key="2">
    <citation type="submission" date="2020-11" db="EMBL/GenBank/DDBJ databases">
        <authorList>
            <person name="McCartney M.A."/>
            <person name="Auch B."/>
            <person name="Kono T."/>
            <person name="Mallez S."/>
            <person name="Becker A."/>
            <person name="Gohl D.M."/>
            <person name="Silverstein K.A.T."/>
            <person name="Koren S."/>
            <person name="Bechman K.B."/>
            <person name="Herman A."/>
            <person name="Abrahante J.E."/>
            <person name="Garbe J."/>
        </authorList>
    </citation>
    <scope>NUCLEOTIDE SEQUENCE</scope>
    <source>
        <strain evidence="1">Duluth1</strain>
        <tissue evidence="1">Whole animal</tissue>
    </source>
</reference>